<sequence>MKKHLFTSLLLLFFSQQIYSQSIARDWSEVILEAIRNDQARPTVHSRNLFHLSAAMYDAWAAYDNQATPYFLGQTHRGFYIPFEGATVPSNLTVKEAREIAMSQAMYRLIMHRFQHIENLSLIELRAHNILQRLALDRDYQSSQNYTSNPADLGNYIAEQIIEFGMQDGSNEANGYESRFYETVNNPMFPDGFGTSSITDPNRWQPLAFEEFVGQSGISAGPGIPNFVGPEWGQVVPFALTEEDLTIKTRDGHEYLLYHDPGEPAYLNLNPESNDMQAYQWAFTLVARWASHHDPEDGVLWDISPASIGNFPFDQLPQSIEELPGFYDLENGGDVSPGYDINPITGLPYEQQIVPRGDYSRVLAEFWADGPDSETPPGHWFVVLNYVNDHSDFERQYKGQNDPMDPLEWNVKSYFALGGAVHDAAVAAWGAKGYYDYVRPISAIRSMAERGQSTDPALPNYHPAGIPLVPGHIELIRPNDPINEFGDFDNEIKIKTWKVPGVYYPGMNEETQVDWIPATRWQPYQRPNFVTPPFAGYVSGHSTFSRAAAELMSLITGSEYFPGGMGEFHAPENDFLVFEEGPSQDLTLQWAKYADASDQCSLSRIWGGIHPPIDDINGRIMGYKIGHAAFELAEKYFNGDISSQPIPSEERFTYGPNPIGINGQHELTLQLNHPDDLNKKVYLINNLGKIVLEKEFDYVQAIKIDTETLTPGVYFVKVQTKAYKEGFKIFVL</sequence>
<dbReference type="RefSeq" id="WP_264138619.1">
    <property type="nucleotide sequence ID" value="NZ_JAOYOD010000001.1"/>
</dbReference>
<dbReference type="Proteomes" id="UP001300692">
    <property type="component" value="Unassembled WGS sequence"/>
</dbReference>
<dbReference type="InterPro" id="IPR016119">
    <property type="entry name" value="Br/Cl_peroxidase_C"/>
</dbReference>
<dbReference type="CDD" id="cd03398">
    <property type="entry name" value="PAP2_haloperoxidase"/>
    <property type="match status" value="1"/>
</dbReference>
<dbReference type="Pfam" id="PF21167">
    <property type="entry name" value="DUF6851"/>
    <property type="match status" value="1"/>
</dbReference>
<feature type="domain" description="DUF6851" evidence="2">
    <location>
        <begin position="53"/>
        <end position="206"/>
    </location>
</feature>
<dbReference type="InterPro" id="IPR049283">
    <property type="entry name" value="DUF6851"/>
</dbReference>
<name>A0ABT3CVS3_9BACT</name>
<protein>
    <submittedName>
        <fullName evidence="3">T9SS type A sorting domain-containing protein</fullName>
    </submittedName>
</protein>
<organism evidence="3 4">
    <name type="scientific">Reichenbachiella ulvae</name>
    <dbReference type="NCBI Taxonomy" id="2980104"/>
    <lineage>
        <taxon>Bacteria</taxon>
        <taxon>Pseudomonadati</taxon>
        <taxon>Bacteroidota</taxon>
        <taxon>Cytophagia</taxon>
        <taxon>Cytophagales</taxon>
        <taxon>Reichenbachiellaceae</taxon>
        <taxon>Reichenbachiella</taxon>
    </lineage>
</organism>
<proteinExistence type="predicted"/>
<evidence type="ECO:0000259" key="2">
    <source>
        <dbReference type="Pfam" id="PF21167"/>
    </source>
</evidence>
<comment type="caution">
    <text evidence="3">The sequence shown here is derived from an EMBL/GenBank/DDBJ whole genome shotgun (WGS) entry which is preliminary data.</text>
</comment>
<dbReference type="PANTHER" id="PTHR34599:SF2">
    <property type="entry name" value="TRAF-TYPE DOMAIN-CONTAINING PROTEIN"/>
    <property type="match status" value="1"/>
</dbReference>
<evidence type="ECO:0000313" key="4">
    <source>
        <dbReference type="Proteomes" id="UP001300692"/>
    </source>
</evidence>
<dbReference type="EMBL" id="JAOYOD010000001">
    <property type="protein sequence ID" value="MCV9387801.1"/>
    <property type="molecule type" value="Genomic_DNA"/>
</dbReference>
<dbReference type="Gene3D" id="1.10.606.10">
    <property type="entry name" value="Vanadium-containing Chloroperoxidase, domain 2"/>
    <property type="match status" value="1"/>
</dbReference>
<dbReference type="PANTHER" id="PTHR34599">
    <property type="entry name" value="PEROXIDASE-RELATED"/>
    <property type="match status" value="1"/>
</dbReference>
<reference evidence="3 4" key="1">
    <citation type="submission" date="2022-10" db="EMBL/GenBank/DDBJ databases">
        <title>Comparative genomics and taxonomic characterization of three novel marine species of genus Reichenbachiella exhibiting antioxidant and polysaccharide degradation activities.</title>
        <authorList>
            <person name="Muhammad N."/>
            <person name="Lee Y.-J."/>
            <person name="Ko J."/>
            <person name="Kim S.-G."/>
        </authorList>
    </citation>
    <scope>NUCLEOTIDE SEQUENCE [LARGE SCALE GENOMIC DNA]</scope>
    <source>
        <strain evidence="3 4">ABR2-5</strain>
    </source>
</reference>
<feature type="domain" description="Secretion system C-terminal sorting" evidence="1">
    <location>
        <begin position="656"/>
        <end position="725"/>
    </location>
</feature>
<dbReference type="InterPro" id="IPR036938">
    <property type="entry name" value="PAP2/HPO_sf"/>
</dbReference>
<evidence type="ECO:0000313" key="3">
    <source>
        <dbReference type="EMBL" id="MCV9387801.1"/>
    </source>
</evidence>
<gene>
    <name evidence="3" type="ORF">N7U62_14050</name>
</gene>
<dbReference type="InterPro" id="IPR026444">
    <property type="entry name" value="Secre_tail"/>
</dbReference>
<keyword evidence="4" id="KW-1185">Reference proteome</keyword>
<dbReference type="Pfam" id="PF18962">
    <property type="entry name" value="Por_Secre_tail"/>
    <property type="match status" value="1"/>
</dbReference>
<accession>A0ABT3CVS3</accession>
<dbReference type="NCBIfam" id="TIGR04183">
    <property type="entry name" value="Por_Secre_tail"/>
    <property type="match status" value="1"/>
</dbReference>
<dbReference type="SUPFAM" id="SSF48317">
    <property type="entry name" value="Acid phosphatase/Vanadium-dependent haloperoxidase"/>
    <property type="match status" value="1"/>
</dbReference>
<evidence type="ECO:0000259" key="1">
    <source>
        <dbReference type="Pfam" id="PF18962"/>
    </source>
</evidence>
<dbReference type="InterPro" id="IPR052559">
    <property type="entry name" value="V-haloperoxidase"/>
</dbReference>